<sequence length="474" mass="51294">MTQTPGALSLPRLCVSSLSGGGGKTLLALGLTRALVHKGISVKPFKKGPDYIDAAWLEMAAQKSVSNLDPYFLSQARLRSLFAHAARAIDQNTLGLIEGNRGLYDGSDVSGSCSTAVLARALDCPVLLSVNCAKMTRTVAALVQGMTNFEPGLNFCGVVLNQVGSQRHTRILRQALEEYTDMPVLGALPCLSGNPLPERHMGIASQSLTNETAEQALETLAVFVREHMDVNAALAAARSAPPLPEPEPFWPAKAENMRSRVRIGYVRDAALWFYYQENLEALDRAGAELIRLSLLDAAPWPEIDGLYLGGGFPEDSARVLSASPRVAELARLADNGLAIYAECGGFMLLSKGIQDGAAFWPMSGVFPVTVRLCNKPQGLGYVDGIIVAKNPYFPVGLTLRGHEFHYSRCEWENQPPEYAMTLSRGTGMGEHSGKDSSMADGLTRQRVWASYTHIFAPALPCWAKNFVNAARTRP</sequence>
<dbReference type="GO" id="GO:0042242">
    <property type="term" value="F:cobyrinic acid a,c-diamide synthase activity"/>
    <property type="evidence" value="ECO:0007669"/>
    <property type="project" value="InterPro"/>
</dbReference>
<reference evidence="11 12" key="1">
    <citation type="journal article" date="2020" name="ISME J.">
        <title>Parallel Reductive Genome Evolution in Desulfovibrio Ectosymbionts Independently Acquired by Trichonympha Protists in the Termite Gut.</title>
        <authorList>
            <person name="Takeuchi M."/>
            <person name="Kuwahara H."/>
            <person name="Murakami T."/>
            <person name="Takahashi K."/>
            <person name="Kajitani R."/>
            <person name="Toyoda A."/>
            <person name="Itoh T."/>
            <person name="Ohkuma M."/>
            <person name="Hongoh Y."/>
        </authorList>
    </citation>
    <scope>NUCLEOTIDE SEQUENCE [LARGE SCALE GENOMIC DNA]</scope>
    <source>
        <strain evidence="11">ZnDsv-02</strain>
    </source>
</reference>
<keyword evidence="6" id="KW-0067">ATP-binding</keyword>
<proteinExistence type="predicted"/>
<evidence type="ECO:0000256" key="5">
    <source>
        <dbReference type="ARBA" id="ARBA00022741"/>
    </source>
</evidence>
<organism evidence="11 12">
    <name type="scientific">Candidatus Desulfovibrio kirbyi</name>
    <dbReference type="NCBI Taxonomy" id="2696086"/>
    <lineage>
        <taxon>Bacteria</taxon>
        <taxon>Pseudomonadati</taxon>
        <taxon>Thermodesulfobacteriota</taxon>
        <taxon>Desulfovibrionia</taxon>
        <taxon>Desulfovibrionales</taxon>
        <taxon>Desulfovibrionaceae</taxon>
        <taxon>Desulfovibrio</taxon>
    </lineage>
</organism>
<dbReference type="GO" id="GO:0009236">
    <property type="term" value="P:cobalamin biosynthetic process"/>
    <property type="evidence" value="ECO:0007669"/>
    <property type="project" value="UniProtKB-KW"/>
</dbReference>
<evidence type="ECO:0000256" key="8">
    <source>
        <dbReference type="ARBA" id="ARBA00022962"/>
    </source>
</evidence>
<dbReference type="Pfam" id="PF01656">
    <property type="entry name" value="CbiA"/>
    <property type="match status" value="1"/>
</dbReference>
<name>A0A6L2R4M2_9BACT</name>
<dbReference type="GO" id="GO:0005524">
    <property type="term" value="F:ATP binding"/>
    <property type="evidence" value="ECO:0007669"/>
    <property type="project" value="UniProtKB-KW"/>
</dbReference>
<evidence type="ECO:0000313" key="12">
    <source>
        <dbReference type="Proteomes" id="UP000505077"/>
    </source>
</evidence>
<dbReference type="InterPro" id="IPR004484">
    <property type="entry name" value="CbiA/CobB_synth"/>
</dbReference>
<feature type="domain" description="CobQ/CobB/MinD/ParA nucleotide binding" evidence="9">
    <location>
        <begin position="14"/>
        <end position="190"/>
    </location>
</feature>
<comment type="cofactor">
    <cofactor evidence="1">
        <name>Mg(2+)</name>
        <dbReference type="ChEBI" id="CHEBI:18420"/>
    </cofactor>
</comment>
<evidence type="ECO:0000256" key="6">
    <source>
        <dbReference type="ARBA" id="ARBA00022840"/>
    </source>
</evidence>
<keyword evidence="7" id="KW-0460">Magnesium</keyword>
<dbReference type="NCBIfam" id="TIGR00379">
    <property type="entry name" value="cobB"/>
    <property type="match status" value="1"/>
</dbReference>
<keyword evidence="4" id="KW-0436">Ligase</keyword>
<dbReference type="PANTHER" id="PTHR43873">
    <property type="entry name" value="COBYRINATE A,C-DIAMIDE SYNTHASE"/>
    <property type="match status" value="1"/>
</dbReference>
<dbReference type="InterPro" id="IPR029062">
    <property type="entry name" value="Class_I_gatase-like"/>
</dbReference>
<dbReference type="PROSITE" id="PS51274">
    <property type="entry name" value="GATASE_COBBQ"/>
    <property type="match status" value="1"/>
</dbReference>
<evidence type="ECO:0000256" key="2">
    <source>
        <dbReference type="ARBA" id="ARBA00004953"/>
    </source>
</evidence>
<protein>
    <submittedName>
        <fullName evidence="11">Cobyrinic acid a,c-diamide synthase</fullName>
    </submittedName>
</protein>
<evidence type="ECO:0000256" key="1">
    <source>
        <dbReference type="ARBA" id="ARBA00001946"/>
    </source>
</evidence>
<dbReference type="EMBL" id="BLLL01000001">
    <property type="protein sequence ID" value="GFH62404.1"/>
    <property type="molecule type" value="Genomic_DNA"/>
</dbReference>
<dbReference type="SUPFAM" id="SSF52540">
    <property type="entry name" value="P-loop containing nucleoside triphosphate hydrolases"/>
    <property type="match status" value="1"/>
</dbReference>
<keyword evidence="3" id="KW-0169">Cobalamin biosynthesis</keyword>
<dbReference type="InterPro" id="IPR027417">
    <property type="entry name" value="P-loop_NTPase"/>
</dbReference>
<feature type="domain" description="CobB/CobQ-like glutamine amidotransferase" evidence="10">
    <location>
        <begin position="262"/>
        <end position="455"/>
    </location>
</feature>
<comment type="pathway">
    <text evidence="2">Cofactor biosynthesis; adenosylcobalamin biosynthesis.</text>
</comment>
<evidence type="ECO:0000259" key="10">
    <source>
        <dbReference type="Pfam" id="PF07685"/>
    </source>
</evidence>
<dbReference type="Proteomes" id="UP000505077">
    <property type="component" value="Unassembled WGS sequence"/>
</dbReference>
<evidence type="ECO:0000256" key="7">
    <source>
        <dbReference type="ARBA" id="ARBA00022842"/>
    </source>
</evidence>
<evidence type="ECO:0000256" key="4">
    <source>
        <dbReference type="ARBA" id="ARBA00022598"/>
    </source>
</evidence>
<dbReference type="Pfam" id="PF07685">
    <property type="entry name" value="GATase_3"/>
    <property type="match status" value="1"/>
</dbReference>
<dbReference type="SUPFAM" id="SSF52317">
    <property type="entry name" value="Class I glutamine amidotransferase-like"/>
    <property type="match status" value="1"/>
</dbReference>
<dbReference type="InterPro" id="IPR011698">
    <property type="entry name" value="GATase_3"/>
</dbReference>
<comment type="caution">
    <text evidence="11">The sequence shown here is derived from an EMBL/GenBank/DDBJ whole genome shotgun (WGS) entry which is preliminary data.</text>
</comment>
<dbReference type="NCBIfam" id="NF002204">
    <property type="entry name" value="PRK01077.1"/>
    <property type="match status" value="1"/>
</dbReference>
<dbReference type="PANTHER" id="PTHR43873:SF1">
    <property type="entry name" value="COBYRINATE A,C-DIAMIDE SYNTHASE"/>
    <property type="match status" value="1"/>
</dbReference>
<evidence type="ECO:0000313" key="11">
    <source>
        <dbReference type="EMBL" id="GFH62404.1"/>
    </source>
</evidence>
<evidence type="ECO:0000256" key="3">
    <source>
        <dbReference type="ARBA" id="ARBA00022573"/>
    </source>
</evidence>
<dbReference type="InterPro" id="IPR002586">
    <property type="entry name" value="CobQ/CobB/MinD/ParA_Nub-bd_dom"/>
</dbReference>
<dbReference type="AlphaFoldDB" id="A0A6L2R4M2"/>
<keyword evidence="8" id="KW-0315">Glutamine amidotransferase</keyword>
<evidence type="ECO:0000259" key="9">
    <source>
        <dbReference type="Pfam" id="PF01656"/>
    </source>
</evidence>
<gene>
    <name evidence="11" type="primary">cbiA1</name>
    <name evidence="11" type="ORF">ZNDK_0175</name>
</gene>
<dbReference type="Gene3D" id="3.40.50.880">
    <property type="match status" value="1"/>
</dbReference>
<keyword evidence="5" id="KW-0547">Nucleotide-binding</keyword>
<dbReference type="Gene3D" id="3.40.50.300">
    <property type="entry name" value="P-loop containing nucleotide triphosphate hydrolases"/>
    <property type="match status" value="1"/>
</dbReference>
<accession>A0A6L2R4M2</accession>